<dbReference type="Proteomes" id="UP000230775">
    <property type="component" value="Unassembled WGS sequence"/>
</dbReference>
<gene>
    <name evidence="1" type="ORF">COT64_02485</name>
</gene>
<protein>
    <submittedName>
        <fullName evidence="1">Uncharacterized protein</fullName>
    </submittedName>
</protein>
<accession>A0A2H0WPC8</accession>
<dbReference type="EMBL" id="PEZI01000052">
    <property type="protein sequence ID" value="PIS14465.1"/>
    <property type="molecule type" value="Genomic_DNA"/>
</dbReference>
<comment type="caution">
    <text evidence="1">The sequence shown here is derived from an EMBL/GenBank/DDBJ whole genome shotgun (WGS) entry which is preliminary data.</text>
</comment>
<name>A0A2H0WPC8_9BACT</name>
<organism evidence="1 2">
    <name type="scientific">Candidatus Shapirobacteria bacterium CG09_land_8_20_14_0_10_39_12</name>
    <dbReference type="NCBI Taxonomy" id="1974885"/>
    <lineage>
        <taxon>Bacteria</taxon>
        <taxon>Candidatus Shapironibacteriota</taxon>
    </lineage>
</organism>
<evidence type="ECO:0000313" key="2">
    <source>
        <dbReference type="Proteomes" id="UP000230775"/>
    </source>
</evidence>
<reference evidence="2" key="1">
    <citation type="submission" date="2017-09" db="EMBL/GenBank/DDBJ databases">
        <title>Depth-based differentiation of microbial function through sediment-hosted aquifers and enrichment of novel symbionts in the deep terrestrial subsurface.</title>
        <authorList>
            <person name="Probst A.J."/>
            <person name="Ladd B."/>
            <person name="Jarett J.K."/>
            <person name="Geller-Mcgrath D.E."/>
            <person name="Sieber C.M.K."/>
            <person name="Emerson J.B."/>
            <person name="Anantharaman K."/>
            <person name="Thomas B.C."/>
            <person name="Malmstrom R."/>
            <person name="Stieglmeier M."/>
            <person name="Klingl A."/>
            <person name="Woyke T."/>
            <person name="Ryan C.M."/>
            <person name="Banfield J.F."/>
        </authorList>
    </citation>
    <scope>NUCLEOTIDE SEQUENCE [LARGE SCALE GENOMIC DNA]</scope>
</reference>
<evidence type="ECO:0000313" key="1">
    <source>
        <dbReference type="EMBL" id="PIS14465.1"/>
    </source>
</evidence>
<proteinExistence type="predicted"/>
<dbReference type="AlphaFoldDB" id="A0A2H0WPC8"/>
<sequence>MEEKIIESINERLRVIVLLLLQSRRPGFKNPSLREQILTLKDFGLRPREIGSILGRSNTYINKELFELRKVKRVKRSKHEKRKRRKK</sequence>